<accession>A0AAP0E2Y1</accession>
<evidence type="ECO:0000313" key="3">
    <source>
        <dbReference type="Proteomes" id="UP001417504"/>
    </source>
</evidence>
<proteinExistence type="predicted"/>
<dbReference type="EMBL" id="JBBNAE010000011">
    <property type="protein sequence ID" value="KAK9085656.1"/>
    <property type="molecule type" value="Genomic_DNA"/>
</dbReference>
<name>A0AAP0E2Y1_9MAGN</name>
<feature type="signal peptide" evidence="1">
    <location>
        <begin position="1"/>
        <end position="27"/>
    </location>
</feature>
<dbReference type="Proteomes" id="UP001417504">
    <property type="component" value="Unassembled WGS sequence"/>
</dbReference>
<organism evidence="2 3">
    <name type="scientific">Stephania japonica</name>
    <dbReference type="NCBI Taxonomy" id="461633"/>
    <lineage>
        <taxon>Eukaryota</taxon>
        <taxon>Viridiplantae</taxon>
        <taxon>Streptophyta</taxon>
        <taxon>Embryophyta</taxon>
        <taxon>Tracheophyta</taxon>
        <taxon>Spermatophyta</taxon>
        <taxon>Magnoliopsida</taxon>
        <taxon>Ranunculales</taxon>
        <taxon>Menispermaceae</taxon>
        <taxon>Menispermoideae</taxon>
        <taxon>Cissampelideae</taxon>
        <taxon>Stephania</taxon>
    </lineage>
</organism>
<gene>
    <name evidence="2" type="ORF">Sjap_026067</name>
</gene>
<feature type="chain" id="PRO_5043001975" evidence="1">
    <location>
        <begin position="28"/>
        <end position="414"/>
    </location>
</feature>
<dbReference type="AlphaFoldDB" id="A0AAP0E2Y1"/>
<protein>
    <submittedName>
        <fullName evidence="2">Uncharacterized protein</fullName>
    </submittedName>
</protein>
<keyword evidence="1" id="KW-0732">Signal</keyword>
<reference evidence="2 3" key="1">
    <citation type="submission" date="2024-01" db="EMBL/GenBank/DDBJ databases">
        <title>Genome assemblies of Stephania.</title>
        <authorList>
            <person name="Yang L."/>
        </authorList>
    </citation>
    <scope>NUCLEOTIDE SEQUENCE [LARGE SCALE GENOMIC DNA]</scope>
    <source>
        <strain evidence="2">QJT</strain>
        <tissue evidence="2">Leaf</tissue>
    </source>
</reference>
<keyword evidence="3" id="KW-1185">Reference proteome</keyword>
<evidence type="ECO:0000256" key="1">
    <source>
        <dbReference type="SAM" id="SignalP"/>
    </source>
</evidence>
<comment type="caution">
    <text evidence="2">The sequence shown here is derived from an EMBL/GenBank/DDBJ whole genome shotgun (WGS) entry which is preliminary data.</text>
</comment>
<sequence length="414" mass="46810">MDSKSVKATSLFVLLFFVILLSTPGEAAETRIGTICRMEMKHYGFCWFDKKCDRYCKSSLDASETSFKDSGNVLSDRNPKNVFNEIDEVTNTKHFEVSLCDAAGTMFVLPDLTFPHSVLRCQMVSCSENSLQSAKVFVEDEFLVFLEEWISVIEPKPPDPAVSNDVVKWGITTEISNMEILLFDLWDFIDELVELVSPLLVLNSLNSYWPICSDALKMVEEIHEKDLVSWSSVIFGYGFGTSVMSSIGLYKAMLIEKCLVLIEFFHFFHLAKNVNATLLVSIEDVLCNIPSDAELRDNTLEFLVMSRQVILFVKTWFEFHQSATDFMSGLRPQLPAPIFFVTTKVNVANLMLGFAGVEMQRPKLDDMKISKVASSSHLFACWILRTAFSCSFLANDIDFDCQISTLLEVHESCS</sequence>
<evidence type="ECO:0000313" key="2">
    <source>
        <dbReference type="EMBL" id="KAK9085656.1"/>
    </source>
</evidence>